<proteinExistence type="predicted"/>
<evidence type="ECO:0000313" key="3">
    <source>
        <dbReference type="EMBL" id="PND33686.1"/>
    </source>
</evidence>
<dbReference type="Proteomes" id="UP000235994">
    <property type="component" value="Unassembled WGS sequence"/>
</dbReference>
<accession>A0A2N8KJQ8</accession>
<sequence length="204" mass="22472">MRVEGIFQGRPIRYHTLLSPAPEATASAEPAPFFIDVLPVGIPAQLDQPQWVVRRGSTDIFVLDDERWPGSLADEFRSALSTELTHRLATQDIAGLAVPAGKPALRVKLQVRRFDGWPGERAQLDADWSLGFADDSGNARLVCRSRLDERARGGYPELAQAQQRMVAMLAADIAMGAREWARSRRADCPEEGDITRPSPAMVTP</sequence>
<gene>
    <name evidence="3" type="ORF">C1I89_14605</name>
</gene>
<name>A0A2N8KJQ8_9BURK</name>
<protein>
    <recommendedName>
        <fullName evidence="2">ABC-type transport auxiliary lipoprotein component domain-containing protein</fullName>
    </recommendedName>
</protein>
<dbReference type="AlphaFoldDB" id="A0A2N8KJQ8"/>
<evidence type="ECO:0000313" key="4">
    <source>
        <dbReference type="Proteomes" id="UP000235994"/>
    </source>
</evidence>
<evidence type="ECO:0000256" key="1">
    <source>
        <dbReference type="SAM" id="MobiDB-lite"/>
    </source>
</evidence>
<reference evidence="3 4" key="1">
    <citation type="submission" date="2018-01" db="EMBL/GenBank/DDBJ databases">
        <title>The draft genome of an aniline degradation strain ANB-1.</title>
        <authorList>
            <person name="Zhang L."/>
            <person name="Jiang J."/>
        </authorList>
    </citation>
    <scope>NUCLEOTIDE SEQUENCE [LARGE SCALE GENOMIC DNA]</scope>
    <source>
        <strain evidence="3 4">ANB-1</strain>
    </source>
</reference>
<feature type="region of interest" description="Disordered" evidence="1">
    <location>
        <begin position="184"/>
        <end position="204"/>
    </location>
</feature>
<dbReference type="SUPFAM" id="SSF159594">
    <property type="entry name" value="XCC0632-like"/>
    <property type="match status" value="1"/>
</dbReference>
<dbReference type="EMBL" id="POQS01000003">
    <property type="protein sequence ID" value="PND33686.1"/>
    <property type="molecule type" value="Genomic_DNA"/>
</dbReference>
<feature type="domain" description="ABC-type transport auxiliary lipoprotein component" evidence="2">
    <location>
        <begin position="16"/>
        <end position="174"/>
    </location>
</feature>
<dbReference type="RefSeq" id="WP_102773456.1">
    <property type="nucleotide sequence ID" value="NZ_POQS01000003.1"/>
</dbReference>
<dbReference type="Pfam" id="PF03886">
    <property type="entry name" value="ABC_trans_aux"/>
    <property type="match status" value="1"/>
</dbReference>
<dbReference type="InterPro" id="IPR005586">
    <property type="entry name" value="ABC_trans_aux"/>
</dbReference>
<evidence type="ECO:0000259" key="2">
    <source>
        <dbReference type="Pfam" id="PF03886"/>
    </source>
</evidence>
<organism evidence="3 4">
    <name type="scientific">Achromobacter pulmonis</name>
    <dbReference type="NCBI Taxonomy" id="1389932"/>
    <lineage>
        <taxon>Bacteria</taxon>
        <taxon>Pseudomonadati</taxon>
        <taxon>Pseudomonadota</taxon>
        <taxon>Betaproteobacteria</taxon>
        <taxon>Burkholderiales</taxon>
        <taxon>Alcaligenaceae</taxon>
        <taxon>Achromobacter</taxon>
    </lineage>
</organism>
<comment type="caution">
    <text evidence="3">The sequence shown here is derived from an EMBL/GenBank/DDBJ whole genome shotgun (WGS) entry which is preliminary data.</text>
</comment>
<dbReference type="Gene3D" id="3.40.50.10610">
    <property type="entry name" value="ABC-type transport auxiliary lipoprotein component"/>
    <property type="match status" value="1"/>
</dbReference>
<keyword evidence="4" id="KW-1185">Reference proteome</keyword>